<gene>
    <name evidence="2" type="ORF">TWF506_001586</name>
</gene>
<evidence type="ECO:0000313" key="2">
    <source>
        <dbReference type="EMBL" id="KAK6521365.1"/>
    </source>
</evidence>
<organism evidence="2 3">
    <name type="scientific">Arthrobotrys conoides</name>
    <dbReference type="NCBI Taxonomy" id="74498"/>
    <lineage>
        <taxon>Eukaryota</taxon>
        <taxon>Fungi</taxon>
        <taxon>Dikarya</taxon>
        <taxon>Ascomycota</taxon>
        <taxon>Pezizomycotina</taxon>
        <taxon>Orbiliomycetes</taxon>
        <taxon>Orbiliales</taxon>
        <taxon>Orbiliaceae</taxon>
        <taxon>Arthrobotrys</taxon>
    </lineage>
</organism>
<evidence type="ECO:0000313" key="3">
    <source>
        <dbReference type="Proteomes" id="UP001307849"/>
    </source>
</evidence>
<dbReference type="PROSITE" id="PS50181">
    <property type="entry name" value="FBOX"/>
    <property type="match status" value="1"/>
</dbReference>
<name>A0AAN8NNS4_9PEZI</name>
<keyword evidence="3" id="KW-1185">Reference proteome</keyword>
<dbReference type="InterPro" id="IPR036047">
    <property type="entry name" value="F-box-like_dom_sf"/>
</dbReference>
<feature type="domain" description="F-box" evidence="1">
    <location>
        <begin position="14"/>
        <end position="63"/>
    </location>
</feature>
<dbReference type="AlphaFoldDB" id="A0AAN8NNS4"/>
<accession>A0AAN8NNS4</accession>
<dbReference type="InterPro" id="IPR001810">
    <property type="entry name" value="F-box_dom"/>
</dbReference>
<proteinExistence type="predicted"/>
<dbReference type="Pfam" id="PF00646">
    <property type="entry name" value="F-box"/>
    <property type="match status" value="1"/>
</dbReference>
<dbReference type="EMBL" id="JAVHJM010000001">
    <property type="protein sequence ID" value="KAK6521365.1"/>
    <property type="molecule type" value="Genomic_DNA"/>
</dbReference>
<dbReference type="Proteomes" id="UP001307849">
    <property type="component" value="Unassembled WGS sequence"/>
</dbReference>
<reference evidence="2 3" key="1">
    <citation type="submission" date="2019-10" db="EMBL/GenBank/DDBJ databases">
        <authorList>
            <person name="Palmer J.M."/>
        </authorList>
    </citation>
    <scope>NUCLEOTIDE SEQUENCE [LARGE SCALE GENOMIC DNA]</scope>
    <source>
        <strain evidence="2 3">TWF506</strain>
    </source>
</reference>
<protein>
    <recommendedName>
        <fullName evidence="1">F-box domain-containing protein</fullName>
    </recommendedName>
</protein>
<dbReference type="SUPFAM" id="SSF81383">
    <property type="entry name" value="F-box domain"/>
    <property type="match status" value="1"/>
</dbReference>
<comment type="caution">
    <text evidence="2">The sequence shown here is derived from an EMBL/GenBank/DDBJ whole genome shotgun (WGS) entry which is preliminary data.</text>
</comment>
<sequence>MEPIPPLIPETKRPLTLAEMPIDLKYEIIESCDAVSFVSLSKTCKSFYDIFACQYGKTIYLNLLKHGMCKQSWLIYKIDKIRGQQRKWEEEQTRERKFLYRHLSAPGADSLFSQMQPREPFPLEEVVRNYKIPEEFPESLIKELYRIQETVQYFTKRFRSTKFDINGTTVWVSDETKIMELPSLSDFDDEDLHEVFYYFWLALMLFRGLDIGPFWKSNLNDDDDRSGAWTVKPSSVIKKPSMKKK</sequence>
<evidence type="ECO:0000259" key="1">
    <source>
        <dbReference type="PROSITE" id="PS50181"/>
    </source>
</evidence>